<evidence type="ECO:0000313" key="2">
    <source>
        <dbReference type="Proteomes" id="UP000004407"/>
    </source>
</evidence>
<name>G6B1E0_9BACT</name>
<accession>G6B1E0</accession>
<proteinExistence type="predicted"/>
<organism evidence="1 2">
    <name type="scientific">Leyella stercorea DSM 18206</name>
    <dbReference type="NCBI Taxonomy" id="1002367"/>
    <lineage>
        <taxon>Bacteria</taxon>
        <taxon>Pseudomonadati</taxon>
        <taxon>Bacteroidota</taxon>
        <taxon>Bacteroidia</taxon>
        <taxon>Bacteroidales</taxon>
        <taxon>Prevotellaceae</taxon>
        <taxon>Leyella</taxon>
    </lineage>
</organism>
<dbReference type="Proteomes" id="UP000004407">
    <property type="component" value="Unassembled WGS sequence"/>
</dbReference>
<dbReference type="AlphaFoldDB" id="G6B1E0"/>
<comment type="caution">
    <text evidence="1">The sequence shown here is derived from an EMBL/GenBank/DDBJ whole genome shotgun (WGS) entry which is preliminary data.</text>
</comment>
<reference evidence="1 2" key="1">
    <citation type="submission" date="2011-08" db="EMBL/GenBank/DDBJ databases">
        <authorList>
            <person name="Weinstock G."/>
            <person name="Sodergren E."/>
            <person name="Clifton S."/>
            <person name="Fulton L."/>
            <person name="Fulton B."/>
            <person name="Courtney L."/>
            <person name="Fronick C."/>
            <person name="Harrison M."/>
            <person name="Strong C."/>
            <person name="Farmer C."/>
            <person name="Delahaunty K."/>
            <person name="Markovic C."/>
            <person name="Hall O."/>
            <person name="Minx P."/>
            <person name="Tomlinson C."/>
            <person name="Mitreva M."/>
            <person name="Hou S."/>
            <person name="Chen J."/>
            <person name="Wollam A."/>
            <person name="Pepin K.H."/>
            <person name="Johnson M."/>
            <person name="Bhonagiri V."/>
            <person name="Zhang X."/>
            <person name="Suruliraj S."/>
            <person name="Warren W."/>
            <person name="Chinwalla A."/>
            <person name="Mardis E.R."/>
            <person name="Wilson R.K."/>
        </authorList>
    </citation>
    <scope>NUCLEOTIDE SEQUENCE [LARGE SCALE GENOMIC DNA]</scope>
    <source>
        <strain evidence="1 2">DSM 18206</strain>
    </source>
</reference>
<dbReference type="HOGENOM" id="CLU_3294530_0_0_10"/>
<gene>
    <name evidence="1" type="ORF">HMPREF0673_02711</name>
</gene>
<evidence type="ECO:0000313" key="1">
    <source>
        <dbReference type="EMBL" id="EHJ36546.1"/>
    </source>
</evidence>
<protein>
    <submittedName>
        <fullName evidence="1">Uncharacterized protein</fullName>
    </submittedName>
</protein>
<sequence length="40" mass="4568">MYIRAICGRIYAARKFCEICEFRGIINVGARVLGWCSGDR</sequence>
<dbReference type="EMBL" id="AFZZ01000241">
    <property type="protein sequence ID" value="EHJ36546.1"/>
    <property type="molecule type" value="Genomic_DNA"/>
</dbReference>